<reference evidence="3 4" key="1">
    <citation type="journal article" date="2025" name="Microbiol. Resour. Announc.">
        <title>Draft genome sequences for Neonectria magnoliae and Neonectria punicea, canker pathogens of Liriodendron tulipifera and Acer saccharum in West Virginia.</title>
        <authorList>
            <person name="Petronek H.M."/>
            <person name="Kasson M.T."/>
            <person name="Metheny A.M."/>
            <person name="Stauder C.M."/>
            <person name="Lovett B."/>
            <person name="Lynch S.C."/>
            <person name="Garnas J.R."/>
            <person name="Kasson L.R."/>
            <person name="Stajich J.E."/>
        </authorList>
    </citation>
    <scope>NUCLEOTIDE SEQUENCE [LARGE SCALE GENOMIC DNA]</scope>
    <source>
        <strain evidence="3 4">NRRL 64653</strain>
    </source>
</reference>
<gene>
    <name evidence="3" type="ORF">QQX98_010519</name>
</gene>
<keyword evidence="4" id="KW-1185">Reference proteome</keyword>
<evidence type="ECO:0000256" key="1">
    <source>
        <dbReference type="SAM" id="MobiDB-lite"/>
    </source>
</evidence>
<keyword evidence="2" id="KW-0472">Membrane</keyword>
<comment type="caution">
    <text evidence="3">The sequence shown here is derived from an EMBL/GenBank/DDBJ whole genome shotgun (WGS) entry which is preliminary data.</text>
</comment>
<sequence>MTNPMSDDIRRILEGAQARKRMQRVRDCPEQNVDTTNAPEDAIDERDRSELNVDTTNAPEDAIDEPSSSEHSAESDKDDMAMIIRPDQTLRFPHVPVADVAAHPRTNQLHQTNNSYHFNPVQNFNINCTDADTVKRFTIGGNKPNDPARGWQFFFRFLGLLYSWLPYLAILAVAILIASCAAHFILHEQADTQARLINIYRKSLVSPPDSWREGVCRWVHSLGLCTPEPTSRERMQARWQTLYQTLDETIAKLEGVHKNLSSAGNTLSAEGTSLEFDISEVVAGMKDTCSEAIEAMNQINNTMGNATAKKEAQKRVAPVSAVSDLLGQEFEDVGSRKKELDANLREYIEALQAIKARARSQVKTLKHPGRDGAWELELAREQMGEDLDKWVELGEMLLSTYIRE</sequence>
<dbReference type="EMBL" id="JAZAVJ010000233">
    <property type="protein sequence ID" value="KAK7403716.1"/>
    <property type="molecule type" value="Genomic_DNA"/>
</dbReference>
<dbReference type="Proteomes" id="UP001498476">
    <property type="component" value="Unassembled WGS sequence"/>
</dbReference>
<keyword evidence="2" id="KW-1133">Transmembrane helix</keyword>
<name>A0ABR1GPB6_9HYPO</name>
<protein>
    <submittedName>
        <fullName evidence="3">Uncharacterized protein</fullName>
    </submittedName>
</protein>
<feature type="transmembrane region" description="Helical" evidence="2">
    <location>
        <begin position="164"/>
        <end position="186"/>
    </location>
</feature>
<organism evidence="3 4">
    <name type="scientific">Neonectria punicea</name>
    <dbReference type="NCBI Taxonomy" id="979145"/>
    <lineage>
        <taxon>Eukaryota</taxon>
        <taxon>Fungi</taxon>
        <taxon>Dikarya</taxon>
        <taxon>Ascomycota</taxon>
        <taxon>Pezizomycotina</taxon>
        <taxon>Sordariomycetes</taxon>
        <taxon>Hypocreomycetidae</taxon>
        <taxon>Hypocreales</taxon>
        <taxon>Nectriaceae</taxon>
        <taxon>Neonectria</taxon>
    </lineage>
</organism>
<proteinExistence type="predicted"/>
<keyword evidence="2" id="KW-0812">Transmembrane</keyword>
<evidence type="ECO:0000313" key="4">
    <source>
        <dbReference type="Proteomes" id="UP001498476"/>
    </source>
</evidence>
<feature type="region of interest" description="Disordered" evidence="1">
    <location>
        <begin position="1"/>
        <end position="77"/>
    </location>
</feature>
<evidence type="ECO:0000256" key="2">
    <source>
        <dbReference type="SAM" id="Phobius"/>
    </source>
</evidence>
<evidence type="ECO:0000313" key="3">
    <source>
        <dbReference type="EMBL" id="KAK7403716.1"/>
    </source>
</evidence>
<accession>A0ABR1GPB6</accession>